<protein>
    <submittedName>
        <fullName evidence="1">Uncharacterized protein</fullName>
    </submittedName>
</protein>
<gene>
    <name evidence="1" type="ORF">ORAREDHAP_LOCUS42676</name>
</gene>
<proteinExistence type="predicted"/>
<dbReference type="Proteomes" id="UP000507245">
    <property type="component" value="Unassembled WGS sequence"/>
</dbReference>
<keyword evidence="2" id="KW-1185">Reference proteome</keyword>
<evidence type="ECO:0000313" key="1">
    <source>
        <dbReference type="EMBL" id="CAB4316679.1"/>
    </source>
</evidence>
<organism evidence="1 2">
    <name type="scientific">Prunus armeniaca</name>
    <name type="common">Apricot</name>
    <name type="synonym">Armeniaca vulgaris</name>
    <dbReference type="NCBI Taxonomy" id="36596"/>
    <lineage>
        <taxon>Eukaryota</taxon>
        <taxon>Viridiplantae</taxon>
        <taxon>Streptophyta</taxon>
        <taxon>Embryophyta</taxon>
        <taxon>Tracheophyta</taxon>
        <taxon>Spermatophyta</taxon>
        <taxon>Magnoliopsida</taxon>
        <taxon>eudicotyledons</taxon>
        <taxon>Gunneridae</taxon>
        <taxon>Pentapetalae</taxon>
        <taxon>rosids</taxon>
        <taxon>fabids</taxon>
        <taxon>Rosales</taxon>
        <taxon>Rosaceae</taxon>
        <taxon>Amygdaloideae</taxon>
        <taxon>Amygdaleae</taxon>
        <taxon>Prunus</taxon>
    </lineage>
</organism>
<evidence type="ECO:0000313" key="2">
    <source>
        <dbReference type="Proteomes" id="UP000507245"/>
    </source>
</evidence>
<dbReference type="AlphaFoldDB" id="A0A6J5XSG5"/>
<name>A0A6J5XSG5_PRUAR</name>
<accession>A0A6J5XSG5</accession>
<sequence length="98" mass="10010">MALAVRQGHDSLWARSLGLDHGLGAQNFIKETRLGRLGALIKQIQQVGIWQGGDLGLGLGELSCAGEPRIGAGLHGARPLGKKCLIASGCGKGAGLSV</sequence>
<reference evidence="2" key="1">
    <citation type="journal article" date="2020" name="Genome Biol.">
        <title>Gamete binning: chromosome-level and haplotype-resolved genome assembly enabled by high-throughput single-cell sequencing of gamete genomes.</title>
        <authorList>
            <person name="Campoy J.A."/>
            <person name="Sun H."/>
            <person name="Goel M."/>
            <person name="Jiao W.-B."/>
            <person name="Folz-Donahue K."/>
            <person name="Wang N."/>
            <person name="Rubio M."/>
            <person name="Liu C."/>
            <person name="Kukat C."/>
            <person name="Ruiz D."/>
            <person name="Huettel B."/>
            <person name="Schneeberger K."/>
        </authorList>
    </citation>
    <scope>NUCLEOTIDE SEQUENCE [LARGE SCALE GENOMIC DNA]</scope>
    <source>
        <strain evidence="2">cv. Rojo Pasion</strain>
    </source>
</reference>
<dbReference type="EMBL" id="CAEKKB010000007">
    <property type="protein sequence ID" value="CAB4316679.1"/>
    <property type="molecule type" value="Genomic_DNA"/>
</dbReference>